<feature type="compositionally biased region" description="Basic and acidic residues" evidence="2">
    <location>
        <begin position="432"/>
        <end position="450"/>
    </location>
</feature>
<gene>
    <name evidence="3" type="ORF">HPP92_010640</name>
</gene>
<feature type="region of interest" description="Disordered" evidence="2">
    <location>
        <begin position="432"/>
        <end position="461"/>
    </location>
</feature>
<evidence type="ECO:0000256" key="2">
    <source>
        <dbReference type="SAM" id="MobiDB-lite"/>
    </source>
</evidence>
<dbReference type="Proteomes" id="UP000639772">
    <property type="component" value="Unassembled WGS sequence"/>
</dbReference>
<dbReference type="Pfam" id="PF03398">
    <property type="entry name" value="Ist1"/>
    <property type="match status" value="1"/>
</dbReference>
<dbReference type="PANTHER" id="PTHR12161:SF14">
    <property type="entry name" value="REGULATOR OF VPS4 ACTIVITY IN THE MVB PATHWAY PROTEIN"/>
    <property type="match status" value="1"/>
</dbReference>
<evidence type="ECO:0000313" key="4">
    <source>
        <dbReference type="Proteomes" id="UP000639772"/>
    </source>
</evidence>
<dbReference type="Gene3D" id="1.20.1260.60">
    <property type="entry name" value="Vacuolar protein sorting-associated protein Ist1"/>
    <property type="match status" value="1"/>
</dbReference>
<dbReference type="GO" id="GO:0015031">
    <property type="term" value="P:protein transport"/>
    <property type="evidence" value="ECO:0007669"/>
    <property type="project" value="InterPro"/>
</dbReference>
<dbReference type="AlphaFoldDB" id="A0A835QZ99"/>
<accession>A0A835QZ99</accession>
<reference evidence="3 4" key="1">
    <citation type="journal article" date="2020" name="Nat. Food">
        <title>A phased Vanilla planifolia genome enables genetic improvement of flavour and production.</title>
        <authorList>
            <person name="Hasing T."/>
            <person name="Tang H."/>
            <person name="Brym M."/>
            <person name="Khazi F."/>
            <person name="Huang T."/>
            <person name="Chambers A.H."/>
        </authorList>
    </citation>
    <scope>NUCLEOTIDE SEQUENCE [LARGE SCALE GENOMIC DNA]</scope>
    <source>
        <tissue evidence="3">Leaf</tissue>
    </source>
</reference>
<dbReference type="FunFam" id="1.20.1260.60:FF:000002">
    <property type="entry name" value="Vacuolar protein sorting-associated protein IST1"/>
    <property type="match status" value="1"/>
</dbReference>
<dbReference type="PANTHER" id="PTHR12161">
    <property type="entry name" value="IST1 FAMILY MEMBER"/>
    <property type="match status" value="1"/>
</dbReference>
<protein>
    <recommendedName>
        <fullName evidence="5">IST1-like protein</fullName>
    </recommendedName>
</protein>
<organism evidence="3 4">
    <name type="scientific">Vanilla planifolia</name>
    <name type="common">Vanilla</name>
    <dbReference type="NCBI Taxonomy" id="51239"/>
    <lineage>
        <taxon>Eukaryota</taxon>
        <taxon>Viridiplantae</taxon>
        <taxon>Streptophyta</taxon>
        <taxon>Embryophyta</taxon>
        <taxon>Tracheophyta</taxon>
        <taxon>Spermatophyta</taxon>
        <taxon>Magnoliopsida</taxon>
        <taxon>Liliopsida</taxon>
        <taxon>Asparagales</taxon>
        <taxon>Orchidaceae</taxon>
        <taxon>Vanilloideae</taxon>
        <taxon>Vanilleae</taxon>
        <taxon>Vanilla</taxon>
    </lineage>
</organism>
<evidence type="ECO:0008006" key="5">
    <source>
        <dbReference type="Google" id="ProtNLM"/>
    </source>
</evidence>
<comment type="caution">
    <text evidence="3">The sequence shown here is derived from an EMBL/GenBank/DDBJ whole genome shotgun (WGS) entry which is preliminary data.</text>
</comment>
<feature type="region of interest" description="Disordered" evidence="2">
    <location>
        <begin position="489"/>
        <end position="549"/>
    </location>
</feature>
<feature type="region of interest" description="Disordered" evidence="2">
    <location>
        <begin position="205"/>
        <end position="253"/>
    </location>
</feature>
<comment type="similarity">
    <text evidence="1">Belongs to the IST1 family.</text>
</comment>
<proteinExistence type="inferred from homology"/>
<dbReference type="OrthoDB" id="29853at2759"/>
<dbReference type="EMBL" id="JADCNM010000005">
    <property type="protein sequence ID" value="KAG0482556.1"/>
    <property type="molecule type" value="Genomic_DNA"/>
</dbReference>
<evidence type="ECO:0000313" key="3">
    <source>
        <dbReference type="EMBL" id="KAG0482556.1"/>
    </source>
</evidence>
<evidence type="ECO:0000256" key="1">
    <source>
        <dbReference type="ARBA" id="ARBA00005536"/>
    </source>
</evidence>
<sequence length="565" mass="64297">MFDSFLGRKFSSKCKHSVKCIRCRMETIRKKKEAMVRYLKKDIADLIACGHEANALGRMDSLIVEINQACCYAMIEQYCCCIVEHLPTMQKDSVCPDDTVEAVATLIFAAARFPDLPELAHLRHLFTERFRTHMEGYVNEELMQDIAKEFTVNWDVKSFEYKLSNPSAPTSVQLEKRLLSGNENDMKSQNVVREREIDTERIVMDNGRKPVLEENPDPSPGASKLQMQQAKSDLKRSNLLKGRQTKQRKDGHEHCSEALAARVGCISKFDEQPLRVKIKDNLNRSHTKERIHDSNSYNEPGLAVVAKQGAETVVSMDVKTAYRTPPYTRFPGHFDESGASHDAFVHSGTPEITKQMDQNSQRWGTHRTIYPESRRSFYPKPPYVKPVVTHVKSGKSKTAHQDYNGHHLTDELFGEKTQKPILEREHLLLATGDKESSEFNHSKQTEDVSSYKRRMNRTLSEQPRYHGYKNADEEEEMMDKYLMHYSKKGSDHVPGKGGTLAGEYPTGADLVPPETNSQGETTGRRHTRSVSMQPDLWSPSSGRVHPRLPADYGDLAVRIAALRRS</sequence>
<name>A0A835QZ99_VANPL</name>
<dbReference type="InterPro" id="IPR005061">
    <property type="entry name" value="Ist1"/>
</dbReference>
<dbReference type="InterPro" id="IPR042277">
    <property type="entry name" value="IST1-like"/>
</dbReference>